<dbReference type="PANTHER" id="PTHR30193">
    <property type="entry name" value="ABC TRANSPORTER PERMEASE PROTEIN"/>
    <property type="match status" value="1"/>
</dbReference>
<dbReference type="PANTHER" id="PTHR30193:SF37">
    <property type="entry name" value="INNER MEMBRANE ABC TRANSPORTER PERMEASE PROTEIN YCJO"/>
    <property type="match status" value="1"/>
</dbReference>
<feature type="transmembrane region" description="Helical" evidence="7">
    <location>
        <begin position="32"/>
        <end position="54"/>
    </location>
</feature>
<dbReference type="Pfam" id="PF00528">
    <property type="entry name" value="BPD_transp_1"/>
    <property type="match status" value="1"/>
</dbReference>
<accession>A0A4R4WDH9</accession>
<comment type="subcellular location">
    <subcellularLocation>
        <location evidence="1 7">Cell membrane</location>
        <topology evidence="1 7">Multi-pass membrane protein</topology>
    </subcellularLocation>
</comment>
<dbReference type="RefSeq" id="WP_132326742.1">
    <property type="nucleotide sequence ID" value="NZ_SMKR01000205.1"/>
</dbReference>
<keyword evidence="6 7" id="KW-0472">Membrane</keyword>
<feature type="transmembrane region" description="Helical" evidence="7">
    <location>
        <begin position="231"/>
        <end position="250"/>
    </location>
</feature>
<gene>
    <name evidence="10" type="ORF">E1218_31750</name>
</gene>
<evidence type="ECO:0000256" key="1">
    <source>
        <dbReference type="ARBA" id="ARBA00004651"/>
    </source>
</evidence>
<keyword evidence="5 7" id="KW-1133">Transmembrane helix</keyword>
<keyword evidence="2 7" id="KW-0813">Transport</keyword>
<evidence type="ECO:0000256" key="6">
    <source>
        <dbReference type="ARBA" id="ARBA00023136"/>
    </source>
</evidence>
<comment type="caution">
    <text evidence="10">The sequence shown here is derived from an EMBL/GenBank/DDBJ whole genome shotgun (WGS) entry which is preliminary data.</text>
</comment>
<dbReference type="OrthoDB" id="9804439at2"/>
<sequence>MTGTATAPAATAVPLTGPSSGQRHRRRVRSYWRFYLALSPFYVLFAVFGLYPMLSTIVLAFQRWDGLGARRFTGLENFRFLIEDPTFWLALTNTVVLFLMSTVPTLVIALVLAVMLQSAVRFTSVYRIGYFIPNVTSLVAMAIFFGSVFSTNFGLVNAMLRSLGIPEQDWLGQPWGIKIAISTMIVWQWVGYNTLIYLAGLQAIPRDQYEAAKVDGAGTVRTFFSITLPQLRPVILFTVVISTIGGLQTFTEPQVMVGNSGGTGQSGMTVVLFFYRAAFLDNDYGYAAAIALSIFALVLLFTAINWRIFRGRGEDR</sequence>
<name>A0A4R4WDH9_9ACTN</name>
<keyword evidence="11" id="KW-1185">Reference proteome</keyword>
<evidence type="ECO:0000313" key="11">
    <source>
        <dbReference type="Proteomes" id="UP000295172"/>
    </source>
</evidence>
<dbReference type="CDD" id="cd06261">
    <property type="entry name" value="TM_PBP2"/>
    <property type="match status" value="1"/>
</dbReference>
<feature type="transmembrane region" description="Helical" evidence="7">
    <location>
        <begin position="284"/>
        <end position="306"/>
    </location>
</feature>
<protein>
    <submittedName>
        <fullName evidence="10">Sugar ABC transporter permease</fullName>
    </submittedName>
</protein>
<keyword evidence="4 7" id="KW-0812">Transmembrane</keyword>
<dbReference type="AlphaFoldDB" id="A0A4R4WDH9"/>
<dbReference type="PROSITE" id="PS50928">
    <property type="entry name" value="ABC_TM1"/>
    <property type="match status" value="1"/>
</dbReference>
<dbReference type="InterPro" id="IPR000515">
    <property type="entry name" value="MetI-like"/>
</dbReference>
<feature type="compositionally biased region" description="Low complexity" evidence="8">
    <location>
        <begin position="1"/>
        <end position="18"/>
    </location>
</feature>
<evidence type="ECO:0000256" key="2">
    <source>
        <dbReference type="ARBA" id="ARBA00022448"/>
    </source>
</evidence>
<dbReference type="Gene3D" id="1.10.3720.10">
    <property type="entry name" value="MetI-like"/>
    <property type="match status" value="1"/>
</dbReference>
<evidence type="ECO:0000256" key="3">
    <source>
        <dbReference type="ARBA" id="ARBA00022475"/>
    </source>
</evidence>
<feature type="transmembrane region" description="Helical" evidence="7">
    <location>
        <begin position="175"/>
        <end position="199"/>
    </location>
</feature>
<dbReference type="GO" id="GO:0055085">
    <property type="term" value="P:transmembrane transport"/>
    <property type="evidence" value="ECO:0007669"/>
    <property type="project" value="InterPro"/>
</dbReference>
<evidence type="ECO:0000259" key="9">
    <source>
        <dbReference type="PROSITE" id="PS50928"/>
    </source>
</evidence>
<dbReference type="Proteomes" id="UP000295172">
    <property type="component" value="Unassembled WGS sequence"/>
</dbReference>
<dbReference type="EMBL" id="SMKR01000205">
    <property type="protein sequence ID" value="TDD15277.1"/>
    <property type="molecule type" value="Genomic_DNA"/>
</dbReference>
<dbReference type="GO" id="GO:0005886">
    <property type="term" value="C:plasma membrane"/>
    <property type="evidence" value="ECO:0007669"/>
    <property type="project" value="UniProtKB-SubCell"/>
</dbReference>
<organism evidence="10 11">
    <name type="scientific">Kribbella turkmenica</name>
    <dbReference type="NCBI Taxonomy" id="2530375"/>
    <lineage>
        <taxon>Bacteria</taxon>
        <taxon>Bacillati</taxon>
        <taxon>Actinomycetota</taxon>
        <taxon>Actinomycetes</taxon>
        <taxon>Propionibacteriales</taxon>
        <taxon>Kribbellaceae</taxon>
        <taxon>Kribbella</taxon>
    </lineage>
</organism>
<dbReference type="SUPFAM" id="SSF161098">
    <property type="entry name" value="MetI-like"/>
    <property type="match status" value="1"/>
</dbReference>
<evidence type="ECO:0000256" key="4">
    <source>
        <dbReference type="ARBA" id="ARBA00022692"/>
    </source>
</evidence>
<reference evidence="10 11" key="1">
    <citation type="submission" date="2019-02" db="EMBL/GenBank/DDBJ databases">
        <title>Draft genome sequences of novel Actinobacteria.</title>
        <authorList>
            <person name="Sahin N."/>
            <person name="Ay H."/>
            <person name="Saygin H."/>
        </authorList>
    </citation>
    <scope>NUCLEOTIDE SEQUENCE [LARGE SCALE GENOMIC DNA]</scope>
    <source>
        <strain evidence="10 11">16K104</strain>
    </source>
</reference>
<dbReference type="InterPro" id="IPR051393">
    <property type="entry name" value="ABC_transporter_permease"/>
</dbReference>
<feature type="region of interest" description="Disordered" evidence="8">
    <location>
        <begin position="1"/>
        <end position="22"/>
    </location>
</feature>
<dbReference type="InterPro" id="IPR035906">
    <property type="entry name" value="MetI-like_sf"/>
</dbReference>
<keyword evidence="3" id="KW-1003">Cell membrane</keyword>
<evidence type="ECO:0000256" key="5">
    <source>
        <dbReference type="ARBA" id="ARBA00022989"/>
    </source>
</evidence>
<feature type="domain" description="ABC transmembrane type-1" evidence="9">
    <location>
        <begin position="91"/>
        <end position="305"/>
    </location>
</feature>
<evidence type="ECO:0000256" key="8">
    <source>
        <dbReference type="SAM" id="MobiDB-lite"/>
    </source>
</evidence>
<feature type="transmembrane region" description="Helical" evidence="7">
    <location>
        <begin position="128"/>
        <end position="155"/>
    </location>
</feature>
<comment type="similarity">
    <text evidence="7">Belongs to the binding-protein-dependent transport system permease family.</text>
</comment>
<evidence type="ECO:0000313" key="10">
    <source>
        <dbReference type="EMBL" id="TDD15277.1"/>
    </source>
</evidence>
<proteinExistence type="inferred from homology"/>
<evidence type="ECO:0000256" key="7">
    <source>
        <dbReference type="RuleBase" id="RU363032"/>
    </source>
</evidence>
<feature type="transmembrane region" description="Helical" evidence="7">
    <location>
        <begin position="87"/>
        <end position="116"/>
    </location>
</feature>